<reference evidence="5" key="1">
    <citation type="submission" date="2021-02" db="EMBL/GenBank/DDBJ databases">
        <authorList>
            <person name="Nowell W R."/>
        </authorList>
    </citation>
    <scope>NUCLEOTIDE SEQUENCE</scope>
    <source>
        <strain evidence="5">Ploen Becks lab</strain>
    </source>
</reference>
<feature type="compositionally biased region" description="Basic and acidic residues" evidence="3">
    <location>
        <begin position="1"/>
        <end position="20"/>
    </location>
</feature>
<feature type="region of interest" description="Disordered" evidence="3">
    <location>
        <begin position="167"/>
        <end position="206"/>
    </location>
</feature>
<dbReference type="PANTHER" id="PTHR22175:SF0">
    <property type="entry name" value="SMALL ACIDIC PROTEIN"/>
    <property type="match status" value="1"/>
</dbReference>
<comment type="caution">
    <text evidence="5">The sequence shown here is derived from an EMBL/GenBank/DDBJ whole genome shotgun (WGS) entry which is preliminary data.</text>
</comment>
<dbReference type="OrthoDB" id="10066125at2759"/>
<dbReference type="EMBL" id="CAJNOC010000293">
    <property type="protein sequence ID" value="CAF0740250.1"/>
    <property type="molecule type" value="Genomic_DNA"/>
</dbReference>
<dbReference type="InterPro" id="IPR028124">
    <property type="entry name" value="SMAP_dom"/>
</dbReference>
<feature type="compositionally biased region" description="Basic and acidic residues" evidence="3">
    <location>
        <begin position="64"/>
        <end position="99"/>
    </location>
</feature>
<keyword evidence="6" id="KW-1185">Reference proteome</keyword>
<feature type="compositionally biased region" description="Basic residues" evidence="3">
    <location>
        <begin position="51"/>
        <end position="63"/>
    </location>
</feature>
<proteinExistence type="inferred from homology"/>
<feature type="compositionally biased region" description="Basic and acidic residues" evidence="3">
    <location>
        <begin position="28"/>
        <end position="38"/>
    </location>
</feature>
<dbReference type="InterPro" id="IPR026714">
    <property type="entry name" value="SMAP"/>
</dbReference>
<feature type="region of interest" description="Disordered" evidence="3">
    <location>
        <begin position="1"/>
        <end position="99"/>
    </location>
</feature>
<dbReference type="Proteomes" id="UP000663879">
    <property type="component" value="Unassembled WGS sequence"/>
</dbReference>
<evidence type="ECO:0000313" key="6">
    <source>
        <dbReference type="Proteomes" id="UP000663879"/>
    </source>
</evidence>
<evidence type="ECO:0000259" key="4">
    <source>
        <dbReference type="Pfam" id="PF15477"/>
    </source>
</evidence>
<dbReference type="AlphaFoldDB" id="A0A813NIR2"/>
<accession>A0A813NIR2</accession>
<sequence>MSEDKKNKKLLDEDAEESIRKKNKKSKKEIDDKPVEKSEELDESVEETSEKKKHKKDKKKKKGKEKEREEVEEEKKVENVEESPKNKKSDISEEDKKVIETQVHTANNWEEADLGTDQRKLKFLKLMGAFKHKSDQDVAHKHARAATETQKIVQDLEKQFNEGIQHKFQARHHTGLGFHGEEPKKKPEKKLPESKHITFDDEDDEN</sequence>
<comment type="similarity">
    <text evidence="1">Belongs to the SMAP family.</text>
</comment>
<evidence type="ECO:0000256" key="2">
    <source>
        <dbReference type="ARBA" id="ARBA00016161"/>
    </source>
</evidence>
<organism evidence="5 6">
    <name type="scientific">Brachionus calyciflorus</name>
    <dbReference type="NCBI Taxonomy" id="104777"/>
    <lineage>
        <taxon>Eukaryota</taxon>
        <taxon>Metazoa</taxon>
        <taxon>Spiralia</taxon>
        <taxon>Gnathifera</taxon>
        <taxon>Rotifera</taxon>
        <taxon>Eurotatoria</taxon>
        <taxon>Monogononta</taxon>
        <taxon>Pseudotrocha</taxon>
        <taxon>Ploima</taxon>
        <taxon>Brachionidae</taxon>
        <taxon>Brachionus</taxon>
    </lineage>
</organism>
<evidence type="ECO:0000256" key="1">
    <source>
        <dbReference type="ARBA" id="ARBA00006502"/>
    </source>
</evidence>
<dbReference type="PANTHER" id="PTHR22175">
    <property type="entry name" value="SMALL ACIDIC PROTEIN-RELATED"/>
    <property type="match status" value="1"/>
</dbReference>
<feature type="compositionally biased region" description="Basic and acidic residues" evidence="3">
    <location>
        <begin position="179"/>
        <end position="199"/>
    </location>
</feature>
<protein>
    <recommendedName>
        <fullName evidence="2">Small acidic protein</fullName>
    </recommendedName>
</protein>
<evidence type="ECO:0000256" key="3">
    <source>
        <dbReference type="SAM" id="MobiDB-lite"/>
    </source>
</evidence>
<name>A0A813NIR2_9BILA</name>
<dbReference type="Pfam" id="PF15477">
    <property type="entry name" value="SMAP"/>
    <property type="match status" value="1"/>
</dbReference>
<feature type="domain" description="Small acidic protein-like" evidence="4">
    <location>
        <begin position="109"/>
        <end position="177"/>
    </location>
</feature>
<gene>
    <name evidence="5" type="ORF">OXX778_LOCUS3353</name>
</gene>
<evidence type="ECO:0000313" key="5">
    <source>
        <dbReference type="EMBL" id="CAF0740250.1"/>
    </source>
</evidence>